<dbReference type="PANTHER" id="PTHR30413:SF8">
    <property type="entry name" value="TRANSPORT PERMEASE PROTEIN"/>
    <property type="match status" value="1"/>
</dbReference>
<keyword evidence="4" id="KW-1003">Cell membrane</keyword>
<sequence length="259" mass="28497">MKRSNGFLTVVQRLMMRELRSTYARVPGGILWAYLEPIFTVVLLSFGFALILRSPPLGQSFALFFASGYGVFLLFQTTAATFGNAFLHLKRKGRRHWPEAILARLAIGTTLAMSVALSLGGGVVWYTGVPGLVDLWGIVEALALALGAGIALGFMNCALFAILPVWRPLWAVTSRLLFLVSGVLFLPRDLPSTVQWILEWNPLIHILSLLRESLYHGYAPLYQSSFFVALSCLVCSTSGLALTILCHPVPRAARRRMSA</sequence>
<dbReference type="RefSeq" id="WP_339402773.1">
    <property type="nucleotide sequence ID" value="NZ_JBBGAZ010000002.1"/>
</dbReference>
<evidence type="ECO:0000256" key="1">
    <source>
        <dbReference type="ARBA" id="ARBA00004429"/>
    </source>
</evidence>
<evidence type="ECO:0000256" key="2">
    <source>
        <dbReference type="ARBA" id="ARBA00007783"/>
    </source>
</evidence>
<evidence type="ECO:0000256" key="7">
    <source>
        <dbReference type="ARBA" id="ARBA00023136"/>
    </source>
</evidence>
<name>A0ABU8QEF8_9RHOB</name>
<reference evidence="10 11" key="1">
    <citation type="submission" date="2024-03" db="EMBL/GenBank/DDBJ databases">
        <title>Cognatishimia coralii sp. nov., a marine bacterium isolated from coral surrounding seawater.</title>
        <authorList>
            <person name="Liu X."/>
            <person name="Liu S."/>
            <person name="Sun H."/>
            <person name="Zhang Y."/>
        </authorList>
    </citation>
    <scope>NUCLEOTIDE SEQUENCE [LARGE SCALE GENOMIC DNA]</scope>
    <source>
        <strain evidence="10 11">D5M38</strain>
    </source>
</reference>
<keyword evidence="5 8" id="KW-0812">Transmembrane</keyword>
<keyword evidence="3" id="KW-0813">Transport</keyword>
<dbReference type="InterPro" id="IPR013525">
    <property type="entry name" value="ABC2_TM"/>
</dbReference>
<dbReference type="PANTHER" id="PTHR30413">
    <property type="entry name" value="INNER MEMBRANE TRANSPORT PERMEASE"/>
    <property type="match status" value="1"/>
</dbReference>
<keyword evidence="6 8" id="KW-1133">Transmembrane helix</keyword>
<accession>A0ABU8QEF8</accession>
<feature type="transmembrane region" description="Helical" evidence="8">
    <location>
        <begin position="30"/>
        <end position="52"/>
    </location>
</feature>
<dbReference type="InterPro" id="IPR000412">
    <property type="entry name" value="ABC_2_transport"/>
</dbReference>
<feature type="transmembrane region" description="Helical" evidence="8">
    <location>
        <begin position="138"/>
        <end position="162"/>
    </location>
</feature>
<feature type="transmembrane region" description="Helical" evidence="8">
    <location>
        <begin position="64"/>
        <end position="89"/>
    </location>
</feature>
<comment type="subcellular location">
    <subcellularLocation>
        <location evidence="1">Cell inner membrane</location>
        <topology evidence="1">Multi-pass membrane protein</topology>
    </subcellularLocation>
</comment>
<evidence type="ECO:0000256" key="8">
    <source>
        <dbReference type="SAM" id="Phobius"/>
    </source>
</evidence>
<dbReference type="Pfam" id="PF01061">
    <property type="entry name" value="ABC2_membrane"/>
    <property type="match status" value="1"/>
</dbReference>
<feature type="transmembrane region" description="Helical" evidence="8">
    <location>
        <begin position="101"/>
        <end position="126"/>
    </location>
</feature>
<evidence type="ECO:0000256" key="4">
    <source>
        <dbReference type="ARBA" id="ARBA00022475"/>
    </source>
</evidence>
<organism evidence="10 11">
    <name type="scientific">Cognatishimia coralii</name>
    <dbReference type="NCBI Taxonomy" id="3083254"/>
    <lineage>
        <taxon>Bacteria</taxon>
        <taxon>Pseudomonadati</taxon>
        <taxon>Pseudomonadota</taxon>
        <taxon>Alphaproteobacteria</taxon>
        <taxon>Rhodobacterales</taxon>
        <taxon>Paracoccaceae</taxon>
        <taxon>Cognatishimia</taxon>
    </lineage>
</organism>
<dbReference type="PRINTS" id="PR00164">
    <property type="entry name" value="ABC2TRNSPORT"/>
</dbReference>
<proteinExistence type="inferred from homology"/>
<evidence type="ECO:0000313" key="10">
    <source>
        <dbReference type="EMBL" id="MEJ5217793.1"/>
    </source>
</evidence>
<gene>
    <name evidence="10" type="ORF">WG622_06045</name>
</gene>
<feature type="transmembrane region" description="Helical" evidence="8">
    <location>
        <begin position="226"/>
        <end position="247"/>
    </location>
</feature>
<evidence type="ECO:0000313" key="11">
    <source>
        <dbReference type="Proteomes" id="UP001368270"/>
    </source>
</evidence>
<evidence type="ECO:0000256" key="6">
    <source>
        <dbReference type="ARBA" id="ARBA00022989"/>
    </source>
</evidence>
<comment type="similarity">
    <text evidence="2">Belongs to the ABC-2 integral membrane protein family.</text>
</comment>
<keyword evidence="11" id="KW-1185">Reference proteome</keyword>
<protein>
    <submittedName>
        <fullName evidence="10">ABC transporter permease</fullName>
    </submittedName>
</protein>
<feature type="domain" description="ABC-2 type transporter transmembrane" evidence="9">
    <location>
        <begin position="11"/>
        <end position="215"/>
    </location>
</feature>
<keyword evidence="7 8" id="KW-0472">Membrane</keyword>
<evidence type="ECO:0000256" key="3">
    <source>
        <dbReference type="ARBA" id="ARBA00022448"/>
    </source>
</evidence>
<dbReference type="Proteomes" id="UP001368270">
    <property type="component" value="Unassembled WGS sequence"/>
</dbReference>
<comment type="caution">
    <text evidence="10">The sequence shown here is derived from an EMBL/GenBank/DDBJ whole genome shotgun (WGS) entry which is preliminary data.</text>
</comment>
<evidence type="ECO:0000259" key="9">
    <source>
        <dbReference type="Pfam" id="PF01061"/>
    </source>
</evidence>
<evidence type="ECO:0000256" key="5">
    <source>
        <dbReference type="ARBA" id="ARBA00022692"/>
    </source>
</evidence>
<dbReference type="EMBL" id="JBBGAZ010000002">
    <property type="protein sequence ID" value="MEJ5217793.1"/>
    <property type="molecule type" value="Genomic_DNA"/>
</dbReference>